<protein>
    <submittedName>
        <fullName evidence="1">DUF1569 domain-containing protein</fullName>
    </submittedName>
</protein>
<keyword evidence="2" id="KW-1185">Reference proteome</keyword>
<proteinExistence type="predicted"/>
<dbReference type="Proteomes" id="UP000276309">
    <property type="component" value="Chromosome"/>
</dbReference>
<evidence type="ECO:0000313" key="1">
    <source>
        <dbReference type="EMBL" id="AYN68701.1"/>
    </source>
</evidence>
<dbReference type="Pfam" id="PF07606">
    <property type="entry name" value="DUF1569"/>
    <property type="match status" value="1"/>
</dbReference>
<dbReference type="AlphaFoldDB" id="A0A3G2L934"/>
<dbReference type="InterPro" id="IPR011463">
    <property type="entry name" value="DUF1569"/>
</dbReference>
<dbReference type="EMBL" id="CP032050">
    <property type="protein sequence ID" value="AYN68701.1"/>
    <property type="molecule type" value="Genomic_DNA"/>
</dbReference>
<accession>A0A3G2L934</accession>
<dbReference type="RefSeq" id="WP_121849713.1">
    <property type="nucleotide sequence ID" value="NZ_CP032050.1"/>
</dbReference>
<dbReference type="OrthoDB" id="2599194at2"/>
<name>A0A3G2L934_9FLAO</name>
<reference evidence="1 2" key="1">
    <citation type="submission" date="2018-08" db="EMBL/GenBank/DDBJ databases">
        <title>The reduced genetic potential of extracellular carbohydrate catabolism in Euzebyella marina RN62, a Flavobacteriia bacterium isolated from the hadal water.</title>
        <authorList>
            <person name="Xue C."/>
        </authorList>
    </citation>
    <scope>NUCLEOTIDE SEQUENCE [LARGE SCALE GENOMIC DNA]</scope>
    <source>
        <strain evidence="1 2">RN62</strain>
    </source>
</reference>
<dbReference type="KEGG" id="emar:D1013_15610"/>
<organism evidence="1 2">
    <name type="scientific">Euzebyella marina</name>
    <dbReference type="NCBI Taxonomy" id="1761453"/>
    <lineage>
        <taxon>Bacteria</taxon>
        <taxon>Pseudomonadati</taxon>
        <taxon>Bacteroidota</taxon>
        <taxon>Flavobacteriia</taxon>
        <taxon>Flavobacteriales</taxon>
        <taxon>Flavobacteriaceae</taxon>
        <taxon>Euzebyella</taxon>
    </lineage>
</organism>
<evidence type="ECO:0000313" key="2">
    <source>
        <dbReference type="Proteomes" id="UP000276309"/>
    </source>
</evidence>
<sequence>MIIKNVFDRKVSEELVSRINQLTPSTTNLWGKMNVSQMLAHCNVTYDLVYTDKYPKPTGLKKVLIKLLAKKVVTGPKPYKKNMRTAPVFLVSDDKDFDKEKGLLIGNVEKTQQLGAAHFHNKESHSFGPLTTDEWNTLFYKHIDHHLQQFGV</sequence>
<gene>
    <name evidence="1" type="ORF">D1013_15610</name>
</gene>